<dbReference type="EMBL" id="WUTS01000001">
    <property type="protein sequence ID" value="NAW13015.1"/>
    <property type="molecule type" value="Genomic_DNA"/>
</dbReference>
<dbReference type="RefSeq" id="WP_161423361.1">
    <property type="nucleotide sequence ID" value="NZ_JARWMY010000004.1"/>
</dbReference>
<keyword evidence="4" id="KW-0676">Redox-active center</keyword>
<dbReference type="InterPro" id="IPR050553">
    <property type="entry name" value="Thioredoxin_ResA/DsbE_sf"/>
</dbReference>
<feature type="transmembrane region" description="Helical" evidence="5">
    <location>
        <begin position="110"/>
        <end position="132"/>
    </location>
</feature>
<dbReference type="GO" id="GO:0042158">
    <property type="term" value="P:lipoprotein biosynthetic process"/>
    <property type="evidence" value="ECO:0007669"/>
    <property type="project" value="InterPro"/>
</dbReference>
<dbReference type="AlphaFoldDB" id="A0A7X4VZA1"/>
<dbReference type="InterPro" id="IPR013766">
    <property type="entry name" value="Thioredoxin_domain"/>
</dbReference>
<dbReference type="Pfam" id="PF00578">
    <property type="entry name" value="AhpC-TSA"/>
    <property type="match status" value="1"/>
</dbReference>
<dbReference type="GO" id="GO:0008961">
    <property type="term" value="F:phosphatidylglycerol-prolipoprotein diacylglyceryl transferase activity"/>
    <property type="evidence" value="ECO:0007669"/>
    <property type="project" value="InterPro"/>
</dbReference>
<dbReference type="InterPro" id="IPR000866">
    <property type="entry name" value="AhpC/TSA"/>
</dbReference>
<feature type="transmembrane region" description="Helical" evidence="5">
    <location>
        <begin position="88"/>
        <end position="103"/>
    </location>
</feature>
<comment type="subcellular location">
    <subcellularLocation>
        <location evidence="1">Cell envelope</location>
    </subcellularLocation>
</comment>
<dbReference type="Pfam" id="PF01790">
    <property type="entry name" value="LGT"/>
    <property type="match status" value="1"/>
</dbReference>
<sequence>MQALNQSIAVGPMGFSIGQLLIILAFGVALLAGALIGRRHHTPTADTLFNLLLIALLGARLVFVARYWSSYDGILSLLDLRDGGFDPMGGLVVGLGYATWRLWRSPRQRLPLGGALLAGLLAWGLTAGPLLLIEQQGRPLPDTPLTTLAGAPTDLPELAEREAKPLVVNLWATWCPPCRREMPVFEQAQHEIGDITFAFVNQGENVSLVNRFLDEQSLQLDNVLLDAHTALGDVTGAMALPTTLFYDAQGQLVNTHFGELSQATLRQGLERLR</sequence>
<evidence type="ECO:0000313" key="7">
    <source>
        <dbReference type="EMBL" id="NAW13015.1"/>
    </source>
</evidence>
<protein>
    <submittedName>
        <fullName evidence="7">Redoxin domain-containing protein</fullName>
    </submittedName>
</protein>
<keyword evidence="5" id="KW-0472">Membrane</keyword>
<dbReference type="PROSITE" id="PS51352">
    <property type="entry name" value="THIOREDOXIN_2"/>
    <property type="match status" value="1"/>
</dbReference>
<keyword evidence="5" id="KW-0812">Transmembrane</keyword>
<dbReference type="GO" id="GO:0005886">
    <property type="term" value="C:plasma membrane"/>
    <property type="evidence" value="ECO:0007669"/>
    <property type="project" value="InterPro"/>
</dbReference>
<dbReference type="InterPro" id="IPR017937">
    <property type="entry name" value="Thioredoxin_CS"/>
</dbReference>
<evidence type="ECO:0000313" key="8">
    <source>
        <dbReference type="Proteomes" id="UP000448235"/>
    </source>
</evidence>
<evidence type="ECO:0000256" key="4">
    <source>
        <dbReference type="ARBA" id="ARBA00023284"/>
    </source>
</evidence>
<dbReference type="InterPro" id="IPR036249">
    <property type="entry name" value="Thioredoxin-like_sf"/>
</dbReference>
<dbReference type="Proteomes" id="UP000448235">
    <property type="component" value="Unassembled WGS sequence"/>
</dbReference>
<keyword evidence="5" id="KW-1133">Transmembrane helix</keyword>
<proteinExistence type="predicted"/>
<accession>A0A7X4VZA1</accession>
<evidence type="ECO:0000256" key="3">
    <source>
        <dbReference type="ARBA" id="ARBA00023157"/>
    </source>
</evidence>
<evidence type="ECO:0000256" key="2">
    <source>
        <dbReference type="ARBA" id="ARBA00022748"/>
    </source>
</evidence>
<dbReference type="GO" id="GO:0030313">
    <property type="term" value="C:cell envelope"/>
    <property type="evidence" value="ECO:0007669"/>
    <property type="project" value="UniProtKB-SubCell"/>
</dbReference>
<dbReference type="CDD" id="cd02966">
    <property type="entry name" value="TlpA_like_family"/>
    <property type="match status" value="1"/>
</dbReference>
<dbReference type="PROSITE" id="PS00194">
    <property type="entry name" value="THIOREDOXIN_1"/>
    <property type="match status" value="1"/>
</dbReference>
<feature type="transmembrane region" description="Helical" evidence="5">
    <location>
        <begin position="48"/>
        <end position="68"/>
    </location>
</feature>
<dbReference type="GO" id="GO:0016209">
    <property type="term" value="F:antioxidant activity"/>
    <property type="evidence" value="ECO:0007669"/>
    <property type="project" value="InterPro"/>
</dbReference>
<keyword evidence="8" id="KW-1185">Reference proteome</keyword>
<evidence type="ECO:0000256" key="1">
    <source>
        <dbReference type="ARBA" id="ARBA00004196"/>
    </source>
</evidence>
<dbReference type="PANTHER" id="PTHR42852">
    <property type="entry name" value="THIOL:DISULFIDE INTERCHANGE PROTEIN DSBE"/>
    <property type="match status" value="1"/>
</dbReference>
<evidence type="ECO:0000259" key="6">
    <source>
        <dbReference type="PROSITE" id="PS51352"/>
    </source>
</evidence>
<dbReference type="GO" id="GO:0017004">
    <property type="term" value="P:cytochrome complex assembly"/>
    <property type="evidence" value="ECO:0007669"/>
    <property type="project" value="UniProtKB-KW"/>
</dbReference>
<feature type="transmembrane region" description="Helical" evidence="5">
    <location>
        <begin position="15"/>
        <end position="36"/>
    </location>
</feature>
<keyword evidence="2" id="KW-0201">Cytochrome c-type biogenesis</keyword>
<dbReference type="GO" id="GO:0015036">
    <property type="term" value="F:disulfide oxidoreductase activity"/>
    <property type="evidence" value="ECO:0007669"/>
    <property type="project" value="UniProtKB-ARBA"/>
</dbReference>
<gene>
    <name evidence="7" type="ORF">GRB80_09155</name>
</gene>
<keyword evidence="3" id="KW-1015">Disulfide bond</keyword>
<comment type="caution">
    <text evidence="7">The sequence shown here is derived from an EMBL/GenBank/DDBJ whole genome shotgun (WGS) entry which is preliminary data.</text>
</comment>
<feature type="domain" description="Thioredoxin" evidence="6">
    <location>
        <begin position="134"/>
        <end position="273"/>
    </location>
</feature>
<dbReference type="SUPFAM" id="SSF52833">
    <property type="entry name" value="Thioredoxin-like"/>
    <property type="match status" value="1"/>
</dbReference>
<name>A0A7X4VZA1_9GAMM</name>
<dbReference type="Gene3D" id="3.40.30.10">
    <property type="entry name" value="Glutaredoxin"/>
    <property type="match status" value="1"/>
</dbReference>
<organism evidence="7 8">
    <name type="scientific">Halomonas icarae</name>
    <dbReference type="NCBI Taxonomy" id="2691040"/>
    <lineage>
        <taxon>Bacteria</taxon>
        <taxon>Pseudomonadati</taxon>
        <taxon>Pseudomonadota</taxon>
        <taxon>Gammaproteobacteria</taxon>
        <taxon>Oceanospirillales</taxon>
        <taxon>Halomonadaceae</taxon>
        <taxon>Halomonas</taxon>
    </lineage>
</organism>
<reference evidence="7 8" key="1">
    <citation type="submission" date="2019-12" db="EMBL/GenBank/DDBJ databases">
        <title>Draft genome sequencing of Halomonas icarensis D1-1.</title>
        <authorList>
            <person name="Pandiyan K."/>
            <person name="Kushwaha P."/>
            <person name="Gowdham M."/>
            <person name="Chakdar H."/>
            <person name="Singh A."/>
            <person name="Kumar M."/>
            <person name="Saxena A.K."/>
        </authorList>
    </citation>
    <scope>NUCLEOTIDE SEQUENCE [LARGE SCALE GENOMIC DNA]</scope>
    <source>
        <strain evidence="7 8">D1-1</strain>
    </source>
</reference>
<dbReference type="InterPro" id="IPR001640">
    <property type="entry name" value="Lgt"/>
</dbReference>
<evidence type="ECO:0000256" key="5">
    <source>
        <dbReference type="SAM" id="Phobius"/>
    </source>
</evidence>
<dbReference type="PANTHER" id="PTHR42852:SF6">
    <property type="entry name" value="THIOL:DISULFIDE INTERCHANGE PROTEIN DSBE"/>
    <property type="match status" value="1"/>
</dbReference>